<keyword evidence="1" id="KW-0472">Membrane</keyword>
<sequence length="93" mass="10062">MSCVFCDQVHPINFLWDSNPMIVAQKLYTHSSTKMTYLVFALIIMVAINGIMIASSVADSKAVCTPKGGKCPSTVPCCAGTVCMFYASRCVSR</sequence>
<reference evidence="2 3" key="1">
    <citation type="submission" date="2023-03" db="EMBL/GenBank/DDBJ databases">
        <title>High recombination rates correlate with genetic variation in Cardiocondyla obscurior ants.</title>
        <authorList>
            <person name="Errbii M."/>
        </authorList>
    </citation>
    <scope>NUCLEOTIDE SEQUENCE [LARGE SCALE GENOMIC DNA]</scope>
    <source>
        <strain evidence="2">Alpha-2009</strain>
        <tissue evidence="2">Whole body</tissue>
    </source>
</reference>
<proteinExistence type="predicted"/>
<evidence type="ECO:0000313" key="3">
    <source>
        <dbReference type="Proteomes" id="UP001430953"/>
    </source>
</evidence>
<organism evidence="2 3">
    <name type="scientific">Cardiocondyla obscurior</name>
    <dbReference type="NCBI Taxonomy" id="286306"/>
    <lineage>
        <taxon>Eukaryota</taxon>
        <taxon>Metazoa</taxon>
        <taxon>Ecdysozoa</taxon>
        <taxon>Arthropoda</taxon>
        <taxon>Hexapoda</taxon>
        <taxon>Insecta</taxon>
        <taxon>Pterygota</taxon>
        <taxon>Neoptera</taxon>
        <taxon>Endopterygota</taxon>
        <taxon>Hymenoptera</taxon>
        <taxon>Apocrita</taxon>
        <taxon>Aculeata</taxon>
        <taxon>Formicoidea</taxon>
        <taxon>Formicidae</taxon>
        <taxon>Myrmicinae</taxon>
        <taxon>Cardiocondyla</taxon>
    </lineage>
</organism>
<dbReference type="EMBL" id="JADYXP020000015">
    <property type="protein sequence ID" value="KAL0109744.1"/>
    <property type="molecule type" value="Genomic_DNA"/>
</dbReference>
<evidence type="ECO:0000256" key="1">
    <source>
        <dbReference type="SAM" id="Phobius"/>
    </source>
</evidence>
<dbReference type="SUPFAM" id="SSF57059">
    <property type="entry name" value="omega toxin-like"/>
    <property type="match status" value="1"/>
</dbReference>
<keyword evidence="1" id="KW-0812">Transmembrane</keyword>
<keyword evidence="1" id="KW-1133">Transmembrane helix</keyword>
<name>A0AAW2F4D0_9HYME</name>
<dbReference type="Proteomes" id="UP001430953">
    <property type="component" value="Unassembled WGS sequence"/>
</dbReference>
<protein>
    <submittedName>
        <fullName evidence="2">Uncharacterized protein</fullName>
    </submittedName>
</protein>
<accession>A0AAW2F4D0</accession>
<keyword evidence="3" id="KW-1185">Reference proteome</keyword>
<gene>
    <name evidence="2" type="ORF">PUN28_014642</name>
</gene>
<dbReference type="AlphaFoldDB" id="A0AAW2F4D0"/>
<evidence type="ECO:0000313" key="2">
    <source>
        <dbReference type="EMBL" id="KAL0109744.1"/>
    </source>
</evidence>
<feature type="transmembrane region" description="Helical" evidence="1">
    <location>
        <begin position="37"/>
        <end position="58"/>
    </location>
</feature>
<comment type="caution">
    <text evidence="2">The sequence shown here is derived from an EMBL/GenBank/DDBJ whole genome shotgun (WGS) entry which is preliminary data.</text>
</comment>